<evidence type="ECO:0000313" key="6">
    <source>
        <dbReference type="Proteomes" id="UP000031449"/>
    </source>
</evidence>
<evidence type="ECO:0000259" key="4">
    <source>
        <dbReference type="Pfam" id="PF00561"/>
    </source>
</evidence>
<comment type="pathway">
    <text evidence="3">Quinol/quinone metabolism; menaquinone biosynthesis.</text>
</comment>
<dbReference type="OrthoDB" id="9808398at2"/>
<keyword evidence="2 3" id="KW-0456">Lyase</keyword>
<reference evidence="5 6" key="1">
    <citation type="submission" date="2014-08" db="EMBL/GenBank/DDBJ databases">
        <title>Complete genome of a marine bacteria Jeotgalibacillus malaysiensis.</title>
        <authorList>
            <person name="Yaakop A.S."/>
            <person name="Chan K.-G."/>
            <person name="Goh K.M."/>
        </authorList>
    </citation>
    <scope>NUCLEOTIDE SEQUENCE [LARGE SCALE GENOMIC DNA]</scope>
    <source>
        <strain evidence="5 6">D5</strain>
    </source>
</reference>
<dbReference type="Gene3D" id="3.40.50.1820">
    <property type="entry name" value="alpha/beta hydrolase"/>
    <property type="match status" value="1"/>
</dbReference>
<dbReference type="EMBL" id="CP009416">
    <property type="protein sequence ID" value="AJD91867.1"/>
    <property type="molecule type" value="Genomic_DNA"/>
</dbReference>
<accession>A0A0B5AT54</accession>
<dbReference type="UniPathway" id="UPA01057">
    <property type="reaction ID" value="UER00900"/>
</dbReference>
<sequence length="269" mass="30236">MNVNGESYHVEVEGSGTPVVLLHGFTGSTKSWSRMMRAFKHEFQLIAIDLPGHGQTKVSQSEKYEMEQACNAIKSILDQLNINKTAVIGYSMGGRTALAFAHLYPERVSCLILESASPGLKTAAERAARQKSDKELAAFIESEGVERFTDRWEQVPLFDSQKLLSAEKRQEIRAGRLKNSETGLALSLRYMGTGSQKSYWDRLKTMTMPVLLLTGEWDRKFINIADEMIKLLPNAVHHNILSTGHAIQVEQPEKFDTMVREFLNENSTT</sequence>
<dbReference type="PRINTS" id="PR00111">
    <property type="entry name" value="ABHYDROLASE"/>
</dbReference>
<dbReference type="EC" id="4.2.99.20" evidence="3"/>
<dbReference type="Pfam" id="PF00561">
    <property type="entry name" value="Abhydrolase_1"/>
    <property type="match status" value="1"/>
</dbReference>
<dbReference type="KEGG" id="jeo:JMA_25500"/>
<evidence type="ECO:0000256" key="3">
    <source>
        <dbReference type="HAMAP-Rule" id="MF_01660"/>
    </source>
</evidence>
<dbReference type="GO" id="GO:0070205">
    <property type="term" value="F:2-succinyl-6-hydroxy-2,4-cyclohexadiene-1-carboxylate synthase activity"/>
    <property type="evidence" value="ECO:0007669"/>
    <property type="project" value="UniProtKB-UniRule"/>
</dbReference>
<dbReference type="InterPro" id="IPR029058">
    <property type="entry name" value="AB_hydrolase_fold"/>
</dbReference>
<proteinExistence type="inferred from homology"/>
<name>A0A0B5AT54_9BACL</name>
<gene>
    <name evidence="3" type="primary">menH</name>
    <name evidence="5" type="ORF">JMA_25500</name>
</gene>
<comment type="function">
    <text evidence="3">Catalyzes a proton abstraction reaction that results in 2,5-elimination of pyruvate from 2-succinyl-5-enolpyruvyl-6-hydroxy-3-cyclohexene-1-carboxylate (SEPHCHC) and the formation of 2-succinyl-6-hydroxy-2,4-cyclohexadiene-1-carboxylate (SHCHC).</text>
</comment>
<evidence type="ECO:0000256" key="2">
    <source>
        <dbReference type="ARBA" id="ARBA00023239"/>
    </source>
</evidence>
<dbReference type="NCBIfam" id="TIGR03695">
    <property type="entry name" value="menH_SHCHC"/>
    <property type="match status" value="1"/>
</dbReference>
<feature type="domain" description="AB hydrolase-1" evidence="4">
    <location>
        <begin position="18"/>
        <end position="251"/>
    </location>
</feature>
<comment type="similarity">
    <text evidence="3">Belongs to the AB hydrolase superfamily. MenH family.</text>
</comment>
<dbReference type="PANTHER" id="PTHR42916">
    <property type="entry name" value="2-SUCCINYL-5-ENOLPYRUVYL-6-HYDROXY-3-CYCLOHEXENE-1-CARBOXYLATE SYNTHASE"/>
    <property type="match status" value="1"/>
</dbReference>
<dbReference type="PANTHER" id="PTHR42916:SF1">
    <property type="entry name" value="PROTEIN PHYLLO, CHLOROPLASTIC"/>
    <property type="match status" value="1"/>
</dbReference>
<dbReference type="SUPFAM" id="SSF53474">
    <property type="entry name" value="alpha/beta-Hydrolases"/>
    <property type="match status" value="1"/>
</dbReference>
<dbReference type="HAMAP" id="MF_01660">
    <property type="entry name" value="MenH"/>
    <property type="match status" value="1"/>
</dbReference>
<protein>
    <recommendedName>
        <fullName evidence="3">Putative 2-succinyl-6-hydroxy-2,4-cyclohexadiene-1-carboxylate synthase</fullName>
        <shortName evidence="3">SHCHC synthase</shortName>
        <ecNumber evidence="3">4.2.99.20</ecNumber>
    </recommendedName>
</protein>
<dbReference type="InterPro" id="IPR000073">
    <property type="entry name" value="AB_hydrolase_1"/>
</dbReference>
<dbReference type="GO" id="GO:0009234">
    <property type="term" value="P:menaquinone biosynthetic process"/>
    <property type="evidence" value="ECO:0007669"/>
    <property type="project" value="UniProtKB-UniRule"/>
</dbReference>
<dbReference type="Proteomes" id="UP000031449">
    <property type="component" value="Chromosome"/>
</dbReference>
<dbReference type="AlphaFoldDB" id="A0A0B5AT54"/>
<keyword evidence="6" id="KW-1185">Reference proteome</keyword>
<dbReference type="STRING" id="1508404.JMA_25500"/>
<dbReference type="InterPro" id="IPR022485">
    <property type="entry name" value="SHCHC_synthase_MenH"/>
</dbReference>
<dbReference type="HOGENOM" id="CLU_020336_50_4_9"/>
<evidence type="ECO:0000313" key="5">
    <source>
        <dbReference type="EMBL" id="AJD91867.1"/>
    </source>
</evidence>
<comment type="subunit">
    <text evidence="3">Monomer.</text>
</comment>
<keyword evidence="1 3" id="KW-0474">Menaquinone biosynthesis</keyword>
<comment type="catalytic activity">
    <reaction evidence="3">
        <text>5-enolpyruvoyl-6-hydroxy-2-succinyl-cyclohex-3-ene-1-carboxylate = (1R,6R)-6-hydroxy-2-succinyl-cyclohexa-2,4-diene-1-carboxylate + pyruvate</text>
        <dbReference type="Rhea" id="RHEA:25597"/>
        <dbReference type="ChEBI" id="CHEBI:15361"/>
        <dbReference type="ChEBI" id="CHEBI:58689"/>
        <dbReference type="ChEBI" id="CHEBI:58818"/>
        <dbReference type="EC" id="4.2.99.20"/>
    </reaction>
</comment>
<organism evidence="5 6">
    <name type="scientific">Jeotgalibacillus malaysiensis</name>
    <dbReference type="NCBI Taxonomy" id="1508404"/>
    <lineage>
        <taxon>Bacteria</taxon>
        <taxon>Bacillati</taxon>
        <taxon>Bacillota</taxon>
        <taxon>Bacilli</taxon>
        <taxon>Bacillales</taxon>
        <taxon>Caryophanaceae</taxon>
        <taxon>Jeotgalibacillus</taxon>
    </lineage>
</organism>
<evidence type="ECO:0000256" key="1">
    <source>
        <dbReference type="ARBA" id="ARBA00022428"/>
    </source>
</evidence>
<dbReference type="UniPathway" id="UPA00079"/>
<comment type="pathway">
    <text evidence="3">Quinol/quinone metabolism; 1,4-dihydroxy-2-naphthoate biosynthesis; 1,4-dihydroxy-2-naphthoate from chorismate: step 3/7.</text>
</comment>